<dbReference type="Proteomes" id="UP001141259">
    <property type="component" value="Unassembled WGS sequence"/>
</dbReference>
<dbReference type="AlphaFoldDB" id="A0A9X2VJH0"/>
<accession>A0A9X2VJH0</accession>
<dbReference type="SUPFAM" id="SSF53335">
    <property type="entry name" value="S-adenosyl-L-methionine-dependent methyltransferases"/>
    <property type="match status" value="1"/>
</dbReference>
<dbReference type="GO" id="GO:0032259">
    <property type="term" value="P:methylation"/>
    <property type="evidence" value="ECO:0007669"/>
    <property type="project" value="UniProtKB-KW"/>
</dbReference>
<protein>
    <submittedName>
        <fullName evidence="4">Class I SAM-dependent methyltransferase</fullName>
    </submittedName>
</protein>
<keyword evidence="5" id="KW-1185">Reference proteome</keyword>
<dbReference type="RefSeq" id="WP_259623240.1">
    <property type="nucleotide sequence ID" value="NZ_JANYMP010000005.1"/>
</dbReference>
<gene>
    <name evidence="4" type="ORF">NZH93_12750</name>
</gene>
<evidence type="ECO:0000313" key="4">
    <source>
        <dbReference type="EMBL" id="MCS7477726.1"/>
    </source>
</evidence>
<dbReference type="PANTHER" id="PTHR43861:SF1">
    <property type="entry name" value="TRANS-ACONITATE 2-METHYLTRANSFERASE"/>
    <property type="match status" value="1"/>
</dbReference>
<feature type="domain" description="Methyltransferase" evidence="3">
    <location>
        <begin position="44"/>
        <end position="138"/>
    </location>
</feature>
<dbReference type="Pfam" id="PF13649">
    <property type="entry name" value="Methyltransf_25"/>
    <property type="match status" value="1"/>
</dbReference>
<evidence type="ECO:0000256" key="1">
    <source>
        <dbReference type="ARBA" id="ARBA00022603"/>
    </source>
</evidence>
<keyword evidence="2" id="KW-0808">Transferase</keyword>
<keyword evidence="1 4" id="KW-0489">Methyltransferase</keyword>
<dbReference type="CDD" id="cd02440">
    <property type="entry name" value="AdoMet_MTases"/>
    <property type="match status" value="1"/>
</dbReference>
<proteinExistence type="predicted"/>
<dbReference type="InterPro" id="IPR029063">
    <property type="entry name" value="SAM-dependent_MTases_sf"/>
</dbReference>
<dbReference type="PANTHER" id="PTHR43861">
    <property type="entry name" value="TRANS-ACONITATE 2-METHYLTRANSFERASE-RELATED"/>
    <property type="match status" value="1"/>
</dbReference>
<evidence type="ECO:0000259" key="3">
    <source>
        <dbReference type="Pfam" id="PF13649"/>
    </source>
</evidence>
<organism evidence="4 5">
    <name type="scientific">Umezawaea endophytica</name>
    <dbReference type="NCBI Taxonomy" id="1654476"/>
    <lineage>
        <taxon>Bacteria</taxon>
        <taxon>Bacillati</taxon>
        <taxon>Actinomycetota</taxon>
        <taxon>Actinomycetes</taxon>
        <taxon>Pseudonocardiales</taxon>
        <taxon>Pseudonocardiaceae</taxon>
        <taxon>Umezawaea</taxon>
    </lineage>
</organism>
<name>A0A9X2VJH0_9PSEU</name>
<evidence type="ECO:0000313" key="5">
    <source>
        <dbReference type="Proteomes" id="UP001141259"/>
    </source>
</evidence>
<dbReference type="InterPro" id="IPR041698">
    <property type="entry name" value="Methyltransf_25"/>
</dbReference>
<evidence type="ECO:0000256" key="2">
    <source>
        <dbReference type="ARBA" id="ARBA00022679"/>
    </source>
</evidence>
<dbReference type="GO" id="GO:0008168">
    <property type="term" value="F:methyltransferase activity"/>
    <property type="evidence" value="ECO:0007669"/>
    <property type="project" value="UniProtKB-KW"/>
</dbReference>
<comment type="caution">
    <text evidence="4">The sequence shown here is derived from an EMBL/GenBank/DDBJ whole genome shotgun (WGS) entry which is preliminary data.</text>
</comment>
<dbReference type="EMBL" id="JANYMP010000005">
    <property type="protein sequence ID" value="MCS7477726.1"/>
    <property type="molecule type" value="Genomic_DNA"/>
</dbReference>
<sequence>MPRDLSYWNRYSGLPMTVAEKVLVRQDFRDLILTSLAPRPGDRVLDLGCGTGPHLPVLRGAVGADGHVLAVDYSPKMVAKAALRARAWDNVEVRQADATAVELEPDSYDAVLASFSISATQDVPAVVDTVHRALRPGGRLFAPDVRLPSRGVGRVLGLVYRGVARWTGVDVLDTVRARFGSADVVTGKGVPIVDLPAFAPVVMITAVKDPAT</sequence>
<dbReference type="Gene3D" id="3.40.50.150">
    <property type="entry name" value="Vaccinia Virus protein VP39"/>
    <property type="match status" value="1"/>
</dbReference>
<reference evidence="4" key="1">
    <citation type="submission" date="2022-08" db="EMBL/GenBank/DDBJ databases">
        <authorList>
            <person name="Tistechok S."/>
            <person name="Samborskyy M."/>
            <person name="Roman I."/>
        </authorList>
    </citation>
    <scope>NUCLEOTIDE SEQUENCE</scope>
    <source>
        <strain evidence="4">DSM 103496</strain>
    </source>
</reference>